<evidence type="ECO:0000313" key="1">
    <source>
        <dbReference type="EMBL" id="GAT61872.1"/>
    </source>
</evidence>
<comment type="caution">
    <text evidence="1">The sequence shown here is derived from an EMBL/GenBank/DDBJ whole genome shotgun (WGS) entry which is preliminary data.</text>
</comment>
<evidence type="ECO:0000313" key="2">
    <source>
        <dbReference type="Proteomes" id="UP000076586"/>
    </source>
</evidence>
<dbReference type="STRING" id="681398.PJIAN_1459"/>
<keyword evidence="2" id="KW-1185">Reference proteome</keyword>
<reference evidence="2" key="2">
    <citation type="journal article" date="2017" name="Genome Announc.">
        <title>Draft genome sequence of Paludibacter jiangxiensis NM7(T), a propionate-producing fermentative bacterium.</title>
        <authorList>
            <person name="Qiu Y.-L."/>
            <person name="Tourlousse D.M."/>
            <person name="Matsuura N."/>
            <person name="Ohashi A."/>
            <person name="Sekiguchi Y."/>
        </authorList>
    </citation>
    <scope>NUCLEOTIDE SEQUENCE [LARGE SCALE GENOMIC DNA]</scope>
    <source>
        <strain evidence="2">NM7</strain>
    </source>
</reference>
<reference evidence="2" key="1">
    <citation type="submission" date="2016-04" db="EMBL/GenBank/DDBJ databases">
        <title>Draft genome sequence of Paludibacter jiangxiensis strain NM7.</title>
        <authorList>
            <person name="Qiu Y."/>
            <person name="Matsuura N."/>
            <person name="Ohashi A."/>
            <person name="Tourlousse M.D."/>
            <person name="Sekiguchi Y."/>
        </authorList>
    </citation>
    <scope>NUCLEOTIDE SEQUENCE [LARGE SCALE GENOMIC DNA]</scope>
    <source>
        <strain evidence="2">NM7</strain>
    </source>
</reference>
<dbReference type="Proteomes" id="UP000076586">
    <property type="component" value="Unassembled WGS sequence"/>
</dbReference>
<proteinExistence type="predicted"/>
<organism evidence="1 2">
    <name type="scientific">Paludibacter jiangxiensis</name>
    <dbReference type="NCBI Taxonomy" id="681398"/>
    <lineage>
        <taxon>Bacteria</taxon>
        <taxon>Pseudomonadati</taxon>
        <taxon>Bacteroidota</taxon>
        <taxon>Bacteroidia</taxon>
        <taxon>Bacteroidales</taxon>
        <taxon>Paludibacteraceae</taxon>
        <taxon>Paludibacter</taxon>
    </lineage>
</organism>
<dbReference type="EMBL" id="BDCR01000001">
    <property type="protein sequence ID" value="GAT61872.1"/>
    <property type="molecule type" value="Genomic_DNA"/>
</dbReference>
<accession>A0A170YKC6</accession>
<dbReference type="AlphaFoldDB" id="A0A170YKC6"/>
<sequence>MSIGWLARFDGVNYAFRQSRKDSGAPALASLICNSPCRCATVNAQVSHQIPIASVVMHKLKKTTQ</sequence>
<gene>
    <name evidence="1" type="ORF">PJIAN_1459</name>
</gene>
<protein>
    <submittedName>
        <fullName evidence="1">Uncharacterized protein</fullName>
    </submittedName>
</protein>
<name>A0A170YKC6_9BACT</name>